<sequence>GHTPPGSEAGGLGHRQDRRAAAAAGLGADGDRLHRLRLDHGPAPGGRGDGERGDGRRLGARARPGRALAAPRRGRAGRRPAAGGRGPRLGRGQGAARVALVRHLPGRRGRGRRGRRHPAPAGHQRPGRLRRHRRPLRPGPGGARDHPGRDRPRGDRGAHLVPGGRAGGGDHPRHRQRHRRHGDDHLAAPAADRGLEHLRALPAGPATGAGDGAAAQRGGAAPPGRPRALPLDRRVERGAGADPLHRPARVPGGAAAAHRLGADQHRLVPQRARPQAVGAAPAAGRAAVGHLAAGRRRRPARPRDLPRVRQRRRRGRARHRHPAADPDRAGAQPRDAGARRQPRLHRAGAGGAGPGRAEPAAPAAGRRAAL</sequence>
<feature type="compositionally biased region" description="Low complexity" evidence="1">
    <location>
        <begin position="249"/>
        <end position="258"/>
    </location>
</feature>
<feature type="compositionally biased region" description="Basic residues" evidence="1">
    <location>
        <begin position="125"/>
        <end position="136"/>
    </location>
</feature>
<evidence type="ECO:0000313" key="2">
    <source>
        <dbReference type="EMBL" id="CAA9423051.1"/>
    </source>
</evidence>
<feature type="non-terminal residue" evidence="2">
    <location>
        <position position="1"/>
    </location>
</feature>
<feature type="compositionally biased region" description="Low complexity" evidence="1">
    <location>
        <begin position="355"/>
        <end position="370"/>
    </location>
</feature>
<feature type="compositionally biased region" description="Low complexity" evidence="1">
    <location>
        <begin position="270"/>
        <end position="292"/>
    </location>
</feature>
<name>A0A6J4PSV5_9ACTN</name>
<dbReference type="AlphaFoldDB" id="A0A6J4PSV5"/>
<evidence type="ECO:0000256" key="1">
    <source>
        <dbReference type="SAM" id="MobiDB-lite"/>
    </source>
</evidence>
<feature type="compositionally biased region" description="Basic and acidic residues" evidence="1">
    <location>
        <begin position="48"/>
        <end position="57"/>
    </location>
</feature>
<feature type="non-terminal residue" evidence="2">
    <location>
        <position position="370"/>
    </location>
</feature>
<organism evidence="2">
    <name type="scientific">uncultured Quadrisphaera sp</name>
    <dbReference type="NCBI Taxonomy" id="904978"/>
    <lineage>
        <taxon>Bacteria</taxon>
        <taxon>Bacillati</taxon>
        <taxon>Actinomycetota</taxon>
        <taxon>Actinomycetes</taxon>
        <taxon>Kineosporiales</taxon>
        <taxon>Kineosporiaceae</taxon>
        <taxon>Quadrisphaera</taxon>
        <taxon>environmental samples</taxon>
    </lineage>
</organism>
<reference evidence="2" key="1">
    <citation type="submission" date="2020-02" db="EMBL/GenBank/DDBJ databases">
        <authorList>
            <person name="Meier V. D."/>
        </authorList>
    </citation>
    <scope>NUCLEOTIDE SEQUENCE</scope>
    <source>
        <strain evidence="2">AVDCRST_MAG35</strain>
    </source>
</reference>
<feature type="compositionally biased region" description="Low complexity" evidence="1">
    <location>
        <begin position="200"/>
        <end position="229"/>
    </location>
</feature>
<feature type="region of interest" description="Disordered" evidence="1">
    <location>
        <begin position="1"/>
        <end position="370"/>
    </location>
</feature>
<accession>A0A6J4PSV5</accession>
<dbReference type="EMBL" id="CADCUY010000449">
    <property type="protein sequence ID" value="CAA9423051.1"/>
    <property type="molecule type" value="Genomic_DNA"/>
</dbReference>
<feature type="compositionally biased region" description="Basic and acidic residues" evidence="1">
    <location>
        <begin position="143"/>
        <end position="158"/>
    </location>
</feature>
<feature type="compositionally biased region" description="Gly residues" evidence="1">
    <location>
        <begin position="83"/>
        <end position="93"/>
    </location>
</feature>
<feature type="compositionally biased region" description="Basic residues" evidence="1">
    <location>
        <begin position="104"/>
        <end position="118"/>
    </location>
</feature>
<feature type="compositionally biased region" description="Basic and acidic residues" evidence="1">
    <location>
        <begin position="230"/>
        <end position="245"/>
    </location>
</feature>
<gene>
    <name evidence="2" type="ORF">AVDCRST_MAG35-2096</name>
</gene>
<feature type="compositionally biased region" description="Basic and acidic residues" evidence="1">
    <location>
        <begin position="29"/>
        <end position="40"/>
    </location>
</feature>
<protein>
    <submittedName>
        <fullName evidence="2">Uncharacterized protein</fullName>
    </submittedName>
</protein>
<feature type="compositionally biased region" description="Basic residues" evidence="1">
    <location>
        <begin position="308"/>
        <end position="321"/>
    </location>
</feature>
<proteinExistence type="predicted"/>